<dbReference type="Proteomes" id="UP000520814">
    <property type="component" value="Unassembled WGS sequence"/>
</dbReference>
<name>A0A7W9W6P6_ARMRO</name>
<evidence type="ECO:0000256" key="1">
    <source>
        <dbReference type="SAM" id="Phobius"/>
    </source>
</evidence>
<protein>
    <recommendedName>
        <fullName evidence="4">Transmembrane protein</fullName>
    </recommendedName>
</protein>
<keyword evidence="1" id="KW-0472">Membrane</keyword>
<evidence type="ECO:0000313" key="3">
    <source>
        <dbReference type="Proteomes" id="UP000520814"/>
    </source>
</evidence>
<proteinExistence type="predicted"/>
<organism evidence="2 3">
    <name type="scientific">Armatimonas rosea</name>
    <dbReference type="NCBI Taxonomy" id="685828"/>
    <lineage>
        <taxon>Bacteria</taxon>
        <taxon>Bacillati</taxon>
        <taxon>Armatimonadota</taxon>
        <taxon>Armatimonadia</taxon>
        <taxon>Armatimonadales</taxon>
        <taxon>Armatimonadaceae</taxon>
        <taxon>Armatimonas</taxon>
    </lineage>
</organism>
<feature type="transmembrane region" description="Helical" evidence="1">
    <location>
        <begin position="155"/>
        <end position="177"/>
    </location>
</feature>
<keyword evidence="1" id="KW-0812">Transmembrane</keyword>
<comment type="caution">
    <text evidence="2">The sequence shown here is derived from an EMBL/GenBank/DDBJ whole genome shotgun (WGS) entry which is preliminary data.</text>
</comment>
<reference evidence="2 3" key="1">
    <citation type="submission" date="2020-08" db="EMBL/GenBank/DDBJ databases">
        <title>Genomic Encyclopedia of Type Strains, Phase IV (KMG-IV): sequencing the most valuable type-strain genomes for metagenomic binning, comparative biology and taxonomic classification.</title>
        <authorList>
            <person name="Goeker M."/>
        </authorList>
    </citation>
    <scope>NUCLEOTIDE SEQUENCE [LARGE SCALE GENOMIC DNA]</scope>
    <source>
        <strain evidence="2 3">DSM 23562</strain>
    </source>
</reference>
<feature type="transmembrane region" description="Helical" evidence="1">
    <location>
        <begin position="91"/>
        <end position="112"/>
    </location>
</feature>
<keyword evidence="1" id="KW-1133">Transmembrane helix</keyword>
<dbReference type="EMBL" id="JACHGW010000001">
    <property type="protein sequence ID" value="MBB6049772.1"/>
    <property type="molecule type" value="Genomic_DNA"/>
</dbReference>
<dbReference type="AlphaFoldDB" id="A0A7W9W6P6"/>
<dbReference type="RefSeq" id="WP_184193378.1">
    <property type="nucleotide sequence ID" value="NZ_JACHGW010000001.1"/>
</dbReference>
<evidence type="ECO:0008006" key="4">
    <source>
        <dbReference type="Google" id="ProtNLM"/>
    </source>
</evidence>
<accession>A0A7W9W6P6</accession>
<keyword evidence="3" id="KW-1185">Reference proteome</keyword>
<feature type="transmembrane region" description="Helical" evidence="1">
    <location>
        <begin position="49"/>
        <end position="71"/>
    </location>
</feature>
<evidence type="ECO:0000313" key="2">
    <source>
        <dbReference type="EMBL" id="MBB6049772.1"/>
    </source>
</evidence>
<feature type="transmembrane region" description="Helical" evidence="1">
    <location>
        <begin position="119"/>
        <end position="143"/>
    </location>
</feature>
<gene>
    <name evidence="2" type="ORF">HNQ39_001534</name>
</gene>
<sequence length="183" mass="20444">MSTTPFTEETTGLCPTYLRLAPFFQGTKNHDTLTYGKGKKLMQKRRDEVIHALLYAALAYIVAYPLWLFLGASYLRTLDRCNDALCHFPKILLTPATTGSVGLFFALVFVPCNPASKRILALLFMLSLIPSTRELLTIAPSGLPIKWELYQSLSFVGYCLRSFSPLLLFGVLLPIAFKSRGTQ</sequence>